<evidence type="ECO:0000256" key="3">
    <source>
        <dbReference type="ARBA" id="ARBA00022692"/>
    </source>
</evidence>
<feature type="transmembrane region" description="Helical" evidence="6">
    <location>
        <begin position="624"/>
        <end position="646"/>
    </location>
</feature>
<name>A0A1H0JJA3_STREI</name>
<feature type="transmembrane region" description="Helical" evidence="6">
    <location>
        <begin position="20"/>
        <end position="40"/>
    </location>
</feature>
<feature type="domain" description="ABC3 transporter permease C-terminal" evidence="7">
    <location>
        <begin position="630"/>
        <end position="747"/>
    </location>
</feature>
<keyword evidence="5 6" id="KW-0472">Membrane</keyword>
<dbReference type="RefSeq" id="WP_074481364.1">
    <property type="nucleotide sequence ID" value="NZ_FNJK01000001.1"/>
</dbReference>
<evidence type="ECO:0000256" key="6">
    <source>
        <dbReference type="SAM" id="Phobius"/>
    </source>
</evidence>
<evidence type="ECO:0000256" key="1">
    <source>
        <dbReference type="ARBA" id="ARBA00004651"/>
    </source>
</evidence>
<comment type="subcellular location">
    <subcellularLocation>
        <location evidence="1">Cell membrane</location>
        <topology evidence="1">Multi-pass membrane protein</topology>
    </subcellularLocation>
</comment>
<evidence type="ECO:0000256" key="5">
    <source>
        <dbReference type="ARBA" id="ARBA00023136"/>
    </source>
</evidence>
<feature type="transmembrane region" description="Helical" evidence="6">
    <location>
        <begin position="718"/>
        <end position="739"/>
    </location>
</feature>
<dbReference type="InterPro" id="IPR003838">
    <property type="entry name" value="ABC3_permease_C"/>
</dbReference>
<dbReference type="InterPro" id="IPR038766">
    <property type="entry name" value="Membrane_comp_ABC_pdt"/>
</dbReference>
<evidence type="ECO:0000256" key="2">
    <source>
        <dbReference type="ARBA" id="ARBA00022475"/>
    </source>
</evidence>
<dbReference type="GO" id="GO:0005886">
    <property type="term" value="C:plasma membrane"/>
    <property type="evidence" value="ECO:0007669"/>
    <property type="project" value="UniProtKB-SubCell"/>
</dbReference>
<evidence type="ECO:0000256" key="4">
    <source>
        <dbReference type="ARBA" id="ARBA00022989"/>
    </source>
</evidence>
<evidence type="ECO:0000313" key="9">
    <source>
        <dbReference type="Proteomes" id="UP000183816"/>
    </source>
</evidence>
<evidence type="ECO:0000259" key="7">
    <source>
        <dbReference type="Pfam" id="PF02687"/>
    </source>
</evidence>
<proteinExistence type="predicted"/>
<organism evidence="8 9">
    <name type="scientific">Streptococcus equinus</name>
    <name type="common">Streptococcus bovis</name>
    <dbReference type="NCBI Taxonomy" id="1335"/>
    <lineage>
        <taxon>Bacteria</taxon>
        <taxon>Bacillati</taxon>
        <taxon>Bacillota</taxon>
        <taxon>Bacilli</taxon>
        <taxon>Lactobacillales</taxon>
        <taxon>Streptococcaceae</taxon>
        <taxon>Streptococcus</taxon>
    </lineage>
</organism>
<accession>A0A1H0JJA3</accession>
<dbReference type="OrthoDB" id="5137249at2"/>
<reference evidence="8 9" key="1">
    <citation type="submission" date="2016-10" db="EMBL/GenBank/DDBJ databases">
        <authorList>
            <person name="de Groot N.N."/>
        </authorList>
    </citation>
    <scope>NUCLEOTIDE SEQUENCE [LARGE SCALE GENOMIC DNA]</scope>
    <source>
        <strain evidence="8 9">Sb04</strain>
    </source>
</reference>
<dbReference type="AlphaFoldDB" id="A0A1H0JJA3"/>
<protein>
    <submittedName>
        <fullName evidence="8">Putative ABC transport system permease protein</fullName>
    </submittedName>
</protein>
<gene>
    <name evidence="8" type="ORF">SAMN05216347_10153</name>
</gene>
<dbReference type="PANTHER" id="PTHR30287:SF1">
    <property type="entry name" value="INNER MEMBRANE PROTEIN"/>
    <property type="match status" value="1"/>
</dbReference>
<feature type="transmembrane region" description="Helical" evidence="6">
    <location>
        <begin position="677"/>
        <end position="698"/>
    </location>
</feature>
<dbReference type="EMBL" id="FNJK01000001">
    <property type="protein sequence ID" value="SDO43857.1"/>
    <property type="molecule type" value="Genomic_DNA"/>
</dbReference>
<feature type="transmembrane region" description="Helical" evidence="6">
    <location>
        <begin position="302"/>
        <end position="327"/>
    </location>
</feature>
<dbReference type="PANTHER" id="PTHR30287">
    <property type="entry name" value="MEMBRANE COMPONENT OF PREDICTED ABC SUPERFAMILY METABOLITE UPTAKE TRANSPORTER"/>
    <property type="match status" value="1"/>
</dbReference>
<sequence>MKYLNLKLRRDIRRHWQQFFSVFLMSLLSVLIFVGLQGAWHGLEKSLDDFISKSHLPTVWLQADTITKNQIEDIKVLPSVDKVNVKTTLLTKVDFDDDSEKYLNLNTFNDSAEKVITVDKGEKFDDNSEGIWLDTNFANKNHLKLGDELTLSLANRTFKFPIKGLVESADKIYFTGSIEYLAPNSKNYAYGYVSEKALAKVTSNQKGYNALEIYAKEDDIRDDLEEILGEHLLSYYNQETLTEVSEATGRVGQIRNLSYLFSFIFILLAVLAMFTTIRRLIESQTKEIAVIKALGYSNGQITWHYISFGLLVGSFGALVGAAVSLLMSLFVLETQKTMFTLPHWQIAYSWSALAVIVLVIFICTLSAYLASRQVIKGLPAIFLRGKTKKVHHVFLEKIPALWRRISDESKWAIRDAFINRVRVLMGIVGVAGSMMLLIAGVGMPISMNHLVDKAYNNDFSYAKRLTVANYNLAEKTYKGQGVQISQAHFSKDDGYNRLLIIVSNGDYVNAKTADDKSIGKGGIYVTNRFAELAGIKKGDTLEVKPYQDGKSYSFKVKGIVTSETNQGAYIRSETFEEAGGRFAPQTLLVGQEVSKADIKNDANILSVINKSDQEKNAYDFVNSLMSVFLMIIGFALLLVIVVLYNLGSLNFVERMRDYATLQVLGFSKKNLQLITMIENLMTTSIGWLLGIPMGIWFLRRYVATFSTIRIEYTAYVTWQVLLIASVLVWLTSAVTTLIISHKIKTINMVEALKGVE</sequence>
<dbReference type="Proteomes" id="UP000183816">
    <property type="component" value="Unassembled WGS sequence"/>
</dbReference>
<feature type="transmembrane region" description="Helical" evidence="6">
    <location>
        <begin position="259"/>
        <end position="281"/>
    </location>
</feature>
<keyword evidence="3 6" id="KW-0812">Transmembrane</keyword>
<evidence type="ECO:0000313" key="8">
    <source>
        <dbReference type="EMBL" id="SDO43857.1"/>
    </source>
</evidence>
<keyword evidence="4 6" id="KW-1133">Transmembrane helix</keyword>
<dbReference type="Pfam" id="PF02687">
    <property type="entry name" value="FtsX"/>
    <property type="match status" value="2"/>
</dbReference>
<feature type="transmembrane region" description="Helical" evidence="6">
    <location>
        <begin position="347"/>
        <end position="370"/>
    </location>
</feature>
<feature type="domain" description="ABC3 transporter permease C-terminal" evidence="7">
    <location>
        <begin position="260"/>
        <end position="376"/>
    </location>
</feature>
<keyword evidence="2" id="KW-1003">Cell membrane</keyword>
<feature type="transmembrane region" description="Helical" evidence="6">
    <location>
        <begin position="423"/>
        <end position="445"/>
    </location>
</feature>